<dbReference type="EMBL" id="LXQA011086980">
    <property type="protein sequence ID" value="MCI84272.1"/>
    <property type="molecule type" value="Genomic_DNA"/>
</dbReference>
<feature type="non-terminal residue" evidence="1">
    <location>
        <position position="39"/>
    </location>
</feature>
<dbReference type="AlphaFoldDB" id="A0A392V9Y8"/>
<proteinExistence type="predicted"/>
<accession>A0A392V9Y8</accession>
<comment type="caution">
    <text evidence="1">The sequence shown here is derived from an EMBL/GenBank/DDBJ whole genome shotgun (WGS) entry which is preliminary data.</text>
</comment>
<protein>
    <submittedName>
        <fullName evidence="1">Uncharacterized protein</fullName>
    </submittedName>
</protein>
<sequence>MLRLRVENSAVEELIAARQEERSSSKVSLCGWGVSERTY</sequence>
<reference evidence="1 2" key="1">
    <citation type="journal article" date="2018" name="Front. Plant Sci.">
        <title>Red Clover (Trifolium pratense) and Zigzag Clover (T. medium) - A Picture of Genomic Similarities and Differences.</title>
        <authorList>
            <person name="Dluhosova J."/>
            <person name="Istvanek J."/>
            <person name="Nedelnik J."/>
            <person name="Repkova J."/>
        </authorList>
    </citation>
    <scope>NUCLEOTIDE SEQUENCE [LARGE SCALE GENOMIC DNA]</scope>
    <source>
        <strain evidence="2">cv. 10/8</strain>
        <tissue evidence="1">Leaf</tissue>
    </source>
</reference>
<name>A0A392V9Y8_9FABA</name>
<keyword evidence="2" id="KW-1185">Reference proteome</keyword>
<evidence type="ECO:0000313" key="2">
    <source>
        <dbReference type="Proteomes" id="UP000265520"/>
    </source>
</evidence>
<dbReference type="Proteomes" id="UP000265520">
    <property type="component" value="Unassembled WGS sequence"/>
</dbReference>
<organism evidence="1 2">
    <name type="scientific">Trifolium medium</name>
    <dbReference type="NCBI Taxonomy" id="97028"/>
    <lineage>
        <taxon>Eukaryota</taxon>
        <taxon>Viridiplantae</taxon>
        <taxon>Streptophyta</taxon>
        <taxon>Embryophyta</taxon>
        <taxon>Tracheophyta</taxon>
        <taxon>Spermatophyta</taxon>
        <taxon>Magnoliopsida</taxon>
        <taxon>eudicotyledons</taxon>
        <taxon>Gunneridae</taxon>
        <taxon>Pentapetalae</taxon>
        <taxon>rosids</taxon>
        <taxon>fabids</taxon>
        <taxon>Fabales</taxon>
        <taxon>Fabaceae</taxon>
        <taxon>Papilionoideae</taxon>
        <taxon>50 kb inversion clade</taxon>
        <taxon>NPAAA clade</taxon>
        <taxon>Hologalegina</taxon>
        <taxon>IRL clade</taxon>
        <taxon>Trifolieae</taxon>
        <taxon>Trifolium</taxon>
    </lineage>
</organism>
<evidence type="ECO:0000313" key="1">
    <source>
        <dbReference type="EMBL" id="MCI84272.1"/>
    </source>
</evidence>